<dbReference type="EMBL" id="BAABEP010000001">
    <property type="protein sequence ID" value="GAA3706143.1"/>
    <property type="molecule type" value="Genomic_DNA"/>
</dbReference>
<evidence type="ECO:0000313" key="2">
    <source>
        <dbReference type="EMBL" id="GAA3706143.1"/>
    </source>
</evidence>
<protein>
    <submittedName>
        <fullName evidence="2">Uncharacterized protein</fullName>
    </submittedName>
</protein>
<sequence>MLRASLPGFGPTPARTVCRTPEKRAGHIRRRQSAAQAFGGREKGGKAGKGEKGASWQRIPLPAYPRHRCSRIRFSFYGSWKRAGAHGGRGPGAPAACRTGGAAGLAGRGAAAGAKAAGAPEAADRKVRFAERTVNG</sequence>
<gene>
    <name evidence="2" type="ORF">GCM10023082_00240</name>
</gene>
<organism evidence="2 3">
    <name type="scientific">Streptomyces tremellae</name>
    <dbReference type="NCBI Taxonomy" id="1124239"/>
    <lineage>
        <taxon>Bacteria</taxon>
        <taxon>Bacillati</taxon>
        <taxon>Actinomycetota</taxon>
        <taxon>Actinomycetes</taxon>
        <taxon>Kitasatosporales</taxon>
        <taxon>Streptomycetaceae</taxon>
        <taxon>Streptomyces</taxon>
    </lineage>
</organism>
<comment type="caution">
    <text evidence="2">The sequence shown here is derived from an EMBL/GenBank/DDBJ whole genome shotgun (WGS) entry which is preliminary data.</text>
</comment>
<feature type="region of interest" description="Disordered" evidence="1">
    <location>
        <begin position="1"/>
        <end position="56"/>
    </location>
</feature>
<dbReference type="Proteomes" id="UP001499884">
    <property type="component" value="Unassembled WGS sequence"/>
</dbReference>
<evidence type="ECO:0000256" key="1">
    <source>
        <dbReference type="SAM" id="MobiDB-lite"/>
    </source>
</evidence>
<evidence type="ECO:0000313" key="3">
    <source>
        <dbReference type="Proteomes" id="UP001499884"/>
    </source>
</evidence>
<keyword evidence="3" id="KW-1185">Reference proteome</keyword>
<proteinExistence type="predicted"/>
<accession>A0ABP7DIH0</accession>
<name>A0ABP7DIH0_9ACTN</name>
<reference evidence="3" key="1">
    <citation type="journal article" date="2019" name="Int. J. Syst. Evol. Microbiol.">
        <title>The Global Catalogue of Microorganisms (GCM) 10K type strain sequencing project: providing services to taxonomists for standard genome sequencing and annotation.</title>
        <authorList>
            <consortium name="The Broad Institute Genomics Platform"/>
            <consortium name="The Broad Institute Genome Sequencing Center for Infectious Disease"/>
            <person name="Wu L."/>
            <person name="Ma J."/>
        </authorList>
    </citation>
    <scope>NUCLEOTIDE SEQUENCE [LARGE SCALE GENOMIC DNA]</scope>
    <source>
        <strain evidence="3">JCM 30846</strain>
    </source>
</reference>
<feature type="compositionally biased region" description="Basic and acidic residues" evidence="1">
    <location>
        <begin position="40"/>
        <end position="52"/>
    </location>
</feature>